<organism evidence="2 3">
    <name type="scientific">Aegilops tauschii subsp. strangulata</name>
    <name type="common">Goatgrass</name>
    <dbReference type="NCBI Taxonomy" id="200361"/>
    <lineage>
        <taxon>Eukaryota</taxon>
        <taxon>Viridiplantae</taxon>
        <taxon>Streptophyta</taxon>
        <taxon>Embryophyta</taxon>
        <taxon>Tracheophyta</taxon>
        <taxon>Spermatophyta</taxon>
        <taxon>Magnoliopsida</taxon>
        <taxon>Liliopsida</taxon>
        <taxon>Poales</taxon>
        <taxon>Poaceae</taxon>
        <taxon>BOP clade</taxon>
        <taxon>Pooideae</taxon>
        <taxon>Triticodae</taxon>
        <taxon>Triticeae</taxon>
        <taxon>Triticinae</taxon>
        <taxon>Aegilops</taxon>
    </lineage>
</organism>
<reference evidence="2" key="5">
    <citation type="journal article" date="2021" name="G3 (Bethesda)">
        <title>Aegilops tauschii genome assembly Aet v5.0 features greater sequence contiguity and improved annotation.</title>
        <authorList>
            <person name="Wang L."/>
            <person name="Zhu T."/>
            <person name="Rodriguez J.C."/>
            <person name="Deal K.R."/>
            <person name="Dubcovsky J."/>
            <person name="McGuire P.E."/>
            <person name="Lux T."/>
            <person name="Spannagl M."/>
            <person name="Mayer K.F.X."/>
            <person name="Baldrich P."/>
            <person name="Meyers B.C."/>
            <person name="Huo N."/>
            <person name="Gu Y.Q."/>
            <person name="Zhou H."/>
            <person name="Devos K.M."/>
            <person name="Bennetzen J.L."/>
            <person name="Unver T."/>
            <person name="Budak H."/>
            <person name="Gulick P.J."/>
            <person name="Galiba G."/>
            <person name="Kalapos B."/>
            <person name="Nelson D.R."/>
            <person name="Li P."/>
            <person name="You F.M."/>
            <person name="Luo M.C."/>
            <person name="Dvorak J."/>
        </authorList>
    </citation>
    <scope>NUCLEOTIDE SEQUENCE [LARGE SCALE GENOMIC DNA]</scope>
    <source>
        <strain evidence="2">cv. AL8/78</strain>
    </source>
</reference>
<evidence type="ECO:0000256" key="1">
    <source>
        <dbReference type="SAM" id="MobiDB-lite"/>
    </source>
</evidence>
<reference evidence="2" key="4">
    <citation type="submission" date="2019-03" db="UniProtKB">
        <authorList>
            <consortium name="EnsemblPlants"/>
        </authorList>
    </citation>
    <scope>IDENTIFICATION</scope>
</reference>
<keyword evidence="3" id="KW-1185">Reference proteome</keyword>
<dbReference type="EnsemblPlants" id="AET3Gv21219400.6">
    <property type="protein sequence ID" value="AET3Gv21219400.6"/>
    <property type="gene ID" value="AET3Gv21219400"/>
</dbReference>
<dbReference type="AlphaFoldDB" id="A0A453GVB4"/>
<reference evidence="3" key="2">
    <citation type="journal article" date="2017" name="Nat. Plants">
        <title>The Aegilops tauschii genome reveals multiple impacts of transposons.</title>
        <authorList>
            <person name="Zhao G."/>
            <person name="Zou C."/>
            <person name="Li K."/>
            <person name="Wang K."/>
            <person name="Li T."/>
            <person name="Gao L."/>
            <person name="Zhang X."/>
            <person name="Wang H."/>
            <person name="Yang Z."/>
            <person name="Liu X."/>
            <person name="Jiang W."/>
            <person name="Mao L."/>
            <person name="Kong X."/>
            <person name="Jiao Y."/>
            <person name="Jia J."/>
        </authorList>
    </citation>
    <scope>NUCLEOTIDE SEQUENCE [LARGE SCALE GENOMIC DNA]</scope>
    <source>
        <strain evidence="3">cv. AL8/78</strain>
    </source>
</reference>
<reference evidence="2" key="3">
    <citation type="journal article" date="2017" name="Nature">
        <title>Genome sequence of the progenitor of the wheat D genome Aegilops tauschii.</title>
        <authorList>
            <person name="Luo M.C."/>
            <person name="Gu Y.Q."/>
            <person name="Puiu D."/>
            <person name="Wang H."/>
            <person name="Twardziok S.O."/>
            <person name="Deal K.R."/>
            <person name="Huo N."/>
            <person name="Zhu T."/>
            <person name="Wang L."/>
            <person name="Wang Y."/>
            <person name="McGuire P.E."/>
            <person name="Liu S."/>
            <person name="Long H."/>
            <person name="Ramasamy R.K."/>
            <person name="Rodriguez J.C."/>
            <person name="Van S.L."/>
            <person name="Yuan L."/>
            <person name="Wang Z."/>
            <person name="Xia Z."/>
            <person name="Xiao L."/>
            <person name="Anderson O.D."/>
            <person name="Ouyang S."/>
            <person name="Liang Y."/>
            <person name="Zimin A.V."/>
            <person name="Pertea G."/>
            <person name="Qi P."/>
            <person name="Bennetzen J.L."/>
            <person name="Dai X."/>
            <person name="Dawson M.W."/>
            <person name="Muller H.G."/>
            <person name="Kugler K."/>
            <person name="Rivarola-Duarte L."/>
            <person name="Spannagl M."/>
            <person name="Mayer K.F.X."/>
            <person name="Lu F.H."/>
            <person name="Bevan M.W."/>
            <person name="Leroy P."/>
            <person name="Li P."/>
            <person name="You F.M."/>
            <person name="Sun Q."/>
            <person name="Liu Z."/>
            <person name="Lyons E."/>
            <person name="Wicker T."/>
            <person name="Salzberg S.L."/>
            <person name="Devos K.M."/>
            <person name="Dvorak J."/>
        </authorList>
    </citation>
    <scope>NUCLEOTIDE SEQUENCE [LARGE SCALE GENOMIC DNA]</scope>
    <source>
        <strain evidence="2">cv. AL8/78</strain>
    </source>
</reference>
<name>A0A453GVB4_AEGTS</name>
<sequence length="88" mass="9447">RSAAPPGREQASDLLDSVDTRTSPSPWSLSASRALGQPQGSAAGFGTRRPPGSAPRFSPLGARRTYSVEAQDMDKWHLQRLVELPTCV</sequence>
<evidence type="ECO:0000313" key="2">
    <source>
        <dbReference type="EnsemblPlants" id="AET3Gv21219400.6"/>
    </source>
</evidence>
<accession>A0A453GVB4</accession>
<dbReference type="Proteomes" id="UP000015105">
    <property type="component" value="Chromosome 3D"/>
</dbReference>
<feature type="compositionally biased region" description="Polar residues" evidence="1">
    <location>
        <begin position="20"/>
        <end position="31"/>
    </location>
</feature>
<proteinExistence type="predicted"/>
<protein>
    <submittedName>
        <fullName evidence="2">Uncharacterized protein</fullName>
    </submittedName>
</protein>
<reference evidence="3" key="1">
    <citation type="journal article" date="2014" name="Science">
        <title>Ancient hybridizations among the ancestral genomes of bread wheat.</title>
        <authorList>
            <consortium name="International Wheat Genome Sequencing Consortium,"/>
            <person name="Marcussen T."/>
            <person name="Sandve S.R."/>
            <person name="Heier L."/>
            <person name="Spannagl M."/>
            <person name="Pfeifer M."/>
            <person name="Jakobsen K.S."/>
            <person name="Wulff B.B."/>
            <person name="Steuernagel B."/>
            <person name="Mayer K.F."/>
            <person name="Olsen O.A."/>
        </authorList>
    </citation>
    <scope>NUCLEOTIDE SEQUENCE [LARGE SCALE GENOMIC DNA]</scope>
    <source>
        <strain evidence="3">cv. AL8/78</strain>
    </source>
</reference>
<dbReference type="Gramene" id="AET3Gv21219400.6">
    <property type="protein sequence ID" value="AET3Gv21219400.6"/>
    <property type="gene ID" value="AET3Gv21219400"/>
</dbReference>
<feature type="region of interest" description="Disordered" evidence="1">
    <location>
        <begin position="1"/>
        <end position="61"/>
    </location>
</feature>
<evidence type="ECO:0000313" key="3">
    <source>
        <dbReference type="Proteomes" id="UP000015105"/>
    </source>
</evidence>